<evidence type="ECO:0000259" key="3">
    <source>
        <dbReference type="PROSITE" id="PS50001"/>
    </source>
</evidence>
<feature type="domain" description="SH2" evidence="3">
    <location>
        <begin position="13"/>
        <end position="97"/>
    </location>
</feature>
<gene>
    <name evidence="4" type="ORF">MNOR_LOCUS38253</name>
</gene>
<dbReference type="PRINTS" id="PR00401">
    <property type="entry name" value="SH2DOMAIN"/>
</dbReference>
<dbReference type="PANTHER" id="PTHR19969:SF5">
    <property type="entry name" value="CRK-LIKE PROTEIN"/>
    <property type="match status" value="1"/>
</dbReference>
<dbReference type="SMART" id="SM00252">
    <property type="entry name" value="SH2"/>
    <property type="match status" value="1"/>
</dbReference>
<protein>
    <recommendedName>
        <fullName evidence="3">SH2 domain-containing protein</fullName>
    </recommendedName>
</protein>
<dbReference type="Proteomes" id="UP001497623">
    <property type="component" value="Unassembled WGS sequence"/>
</dbReference>
<evidence type="ECO:0000256" key="2">
    <source>
        <dbReference type="PROSITE-ProRule" id="PRU00191"/>
    </source>
</evidence>
<dbReference type="GO" id="GO:0005737">
    <property type="term" value="C:cytoplasm"/>
    <property type="evidence" value="ECO:0007669"/>
    <property type="project" value="TreeGrafter"/>
</dbReference>
<evidence type="ECO:0000313" key="5">
    <source>
        <dbReference type="Proteomes" id="UP001497623"/>
    </source>
</evidence>
<dbReference type="EMBL" id="CAXKWB010085025">
    <property type="protein sequence ID" value="CAL4209701.1"/>
    <property type="molecule type" value="Genomic_DNA"/>
</dbReference>
<dbReference type="Gene3D" id="3.30.505.10">
    <property type="entry name" value="SH2 domain"/>
    <property type="match status" value="1"/>
</dbReference>
<dbReference type="GO" id="GO:0030971">
    <property type="term" value="F:receptor tyrosine kinase binding"/>
    <property type="evidence" value="ECO:0007669"/>
    <property type="project" value="TreeGrafter"/>
</dbReference>
<dbReference type="InterPro" id="IPR000980">
    <property type="entry name" value="SH2"/>
</dbReference>
<reference evidence="4 5" key="1">
    <citation type="submission" date="2024-05" db="EMBL/GenBank/DDBJ databases">
        <authorList>
            <person name="Wallberg A."/>
        </authorList>
    </citation>
    <scope>NUCLEOTIDE SEQUENCE [LARGE SCALE GENOMIC DNA]</scope>
</reference>
<evidence type="ECO:0000313" key="4">
    <source>
        <dbReference type="EMBL" id="CAL4209701.1"/>
    </source>
</evidence>
<keyword evidence="1 2" id="KW-0727">SH2 domain</keyword>
<dbReference type="GO" id="GO:0007167">
    <property type="term" value="P:enzyme-linked receptor protein signaling pathway"/>
    <property type="evidence" value="ECO:0007669"/>
    <property type="project" value="TreeGrafter"/>
</dbReference>
<keyword evidence="5" id="KW-1185">Reference proteome</keyword>
<evidence type="ECO:0000256" key="1">
    <source>
        <dbReference type="ARBA" id="ARBA00022999"/>
    </source>
</evidence>
<dbReference type="AlphaFoldDB" id="A0AAV2SLG5"/>
<dbReference type="PROSITE" id="PS50001">
    <property type="entry name" value="SH2"/>
    <property type="match status" value="1"/>
</dbReference>
<name>A0AAV2SLG5_MEGNR</name>
<organism evidence="4 5">
    <name type="scientific">Meganyctiphanes norvegica</name>
    <name type="common">Northern krill</name>
    <name type="synonym">Thysanopoda norvegica</name>
    <dbReference type="NCBI Taxonomy" id="48144"/>
    <lineage>
        <taxon>Eukaryota</taxon>
        <taxon>Metazoa</taxon>
        <taxon>Ecdysozoa</taxon>
        <taxon>Arthropoda</taxon>
        <taxon>Crustacea</taxon>
        <taxon>Multicrustacea</taxon>
        <taxon>Malacostraca</taxon>
        <taxon>Eumalacostraca</taxon>
        <taxon>Eucarida</taxon>
        <taxon>Euphausiacea</taxon>
        <taxon>Euphausiidae</taxon>
        <taxon>Meganyctiphanes</taxon>
    </lineage>
</organism>
<sequence>MTATFDPHDRTSWYFGQMSRQDATDLLMGERDGGVFLVRDSTTIHGDYVLCVRRQSTSTPGLHCTLQRSGQISSLIIEIFFPDWPSLKQFGPLTGHFLNLDPLARPRGTRYYRTVADGSQPPHTLQRSGQISSLITLAPKKHCDYWWTAKELMKQKGRMIFNFVYRPNVPGVATMYSDEILASERFDDVHALLIHNMPLRGSSPTK</sequence>
<comment type="caution">
    <text evidence="4">The sequence shown here is derived from an EMBL/GenBank/DDBJ whole genome shotgun (WGS) entry which is preliminary data.</text>
</comment>
<dbReference type="InterPro" id="IPR051184">
    <property type="entry name" value="Tyrosine-phos_adapter"/>
</dbReference>
<dbReference type="InterPro" id="IPR036860">
    <property type="entry name" value="SH2_dom_sf"/>
</dbReference>
<accession>A0AAV2SLG5</accession>
<dbReference type="SUPFAM" id="SSF55550">
    <property type="entry name" value="SH2 domain"/>
    <property type="match status" value="1"/>
</dbReference>
<dbReference type="GO" id="GO:0016477">
    <property type="term" value="P:cell migration"/>
    <property type="evidence" value="ECO:0007669"/>
    <property type="project" value="TreeGrafter"/>
</dbReference>
<dbReference type="GO" id="GO:0035591">
    <property type="term" value="F:signaling adaptor activity"/>
    <property type="evidence" value="ECO:0007669"/>
    <property type="project" value="TreeGrafter"/>
</dbReference>
<dbReference type="Pfam" id="PF00017">
    <property type="entry name" value="SH2"/>
    <property type="match status" value="1"/>
</dbReference>
<dbReference type="PANTHER" id="PTHR19969">
    <property type="entry name" value="SH2-SH3 ADAPTOR PROTEIN-RELATED"/>
    <property type="match status" value="1"/>
</dbReference>
<proteinExistence type="predicted"/>
<feature type="non-terminal residue" evidence="4">
    <location>
        <position position="206"/>
    </location>
</feature>